<feature type="domain" description="Radical SAM core" evidence="1">
    <location>
        <begin position="237"/>
        <end position="471"/>
    </location>
</feature>
<dbReference type="SUPFAM" id="SSF102114">
    <property type="entry name" value="Radical SAM enzymes"/>
    <property type="match status" value="1"/>
</dbReference>
<name>A0A9X4MGD8_9BACT</name>
<dbReference type="GO" id="GO:0051536">
    <property type="term" value="F:iron-sulfur cluster binding"/>
    <property type="evidence" value="ECO:0007669"/>
    <property type="project" value="InterPro"/>
</dbReference>
<dbReference type="SMART" id="SM00729">
    <property type="entry name" value="Elp3"/>
    <property type="match status" value="1"/>
</dbReference>
<accession>A0A9X4MGD8</accession>
<reference evidence="2" key="1">
    <citation type="journal article" date="2022" name="bioRxiv">
        <title>Thiovibrio frasassiensisgen. nov., sp. nov., an autotrophic, elemental sulfur disproportionating bacterium isolated from sulfidic karst sediment, and proposal of Thiovibrionaceae fam. nov.</title>
        <authorList>
            <person name="Aronson H."/>
            <person name="Thomas C."/>
            <person name="Bhattacharyya M."/>
            <person name="Eckstein S."/>
            <person name="Jensen S."/>
            <person name="Barco R."/>
            <person name="Macalady J."/>
            <person name="Amend J."/>
        </authorList>
    </citation>
    <scope>NUCLEOTIDE SEQUENCE</scope>
    <source>
        <strain evidence="2">RS19-109</strain>
    </source>
</reference>
<keyword evidence="3" id="KW-1185">Reference proteome</keyword>
<dbReference type="Proteomes" id="UP001154240">
    <property type="component" value="Unassembled WGS sequence"/>
</dbReference>
<gene>
    <name evidence="2" type="ORF">OLX77_07085</name>
</gene>
<dbReference type="AlphaFoldDB" id="A0A9X4MGD8"/>
<dbReference type="GO" id="GO:0003824">
    <property type="term" value="F:catalytic activity"/>
    <property type="evidence" value="ECO:0007669"/>
    <property type="project" value="InterPro"/>
</dbReference>
<dbReference type="InterPro" id="IPR023404">
    <property type="entry name" value="rSAM_horseshoe"/>
</dbReference>
<dbReference type="RefSeq" id="WP_307632897.1">
    <property type="nucleotide sequence ID" value="NZ_JAPHEH010000001.1"/>
</dbReference>
<evidence type="ECO:0000313" key="3">
    <source>
        <dbReference type="Proteomes" id="UP001154240"/>
    </source>
</evidence>
<dbReference type="PANTHER" id="PTHR42731">
    <property type="entry name" value="SLL1084 PROTEIN"/>
    <property type="match status" value="1"/>
</dbReference>
<dbReference type="InterPro" id="IPR045784">
    <property type="entry name" value="Radical_SAM_N2"/>
</dbReference>
<dbReference type="SFLD" id="SFLDS00029">
    <property type="entry name" value="Radical_SAM"/>
    <property type="match status" value="1"/>
</dbReference>
<proteinExistence type="predicted"/>
<dbReference type="PROSITE" id="PS51918">
    <property type="entry name" value="RADICAL_SAM"/>
    <property type="match status" value="1"/>
</dbReference>
<organism evidence="2 3">
    <name type="scientific">Thiovibrio frasassiensis</name>
    <dbReference type="NCBI Taxonomy" id="2984131"/>
    <lineage>
        <taxon>Bacteria</taxon>
        <taxon>Pseudomonadati</taxon>
        <taxon>Thermodesulfobacteriota</taxon>
        <taxon>Desulfobulbia</taxon>
        <taxon>Desulfobulbales</taxon>
        <taxon>Thiovibrionaceae</taxon>
        <taxon>Thiovibrio</taxon>
    </lineage>
</organism>
<evidence type="ECO:0000259" key="1">
    <source>
        <dbReference type="PROSITE" id="PS51918"/>
    </source>
</evidence>
<dbReference type="Gene3D" id="3.80.30.20">
    <property type="entry name" value="tm_1862 like domain"/>
    <property type="match status" value="1"/>
</dbReference>
<dbReference type="InterPro" id="IPR007197">
    <property type="entry name" value="rSAM"/>
</dbReference>
<dbReference type="PANTHER" id="PTHR42731:SF5">
    <property type="entry name" value="RADICAL SAM DOMAIN PROTEIN"/>
    <property type="match status" value="1"/>
</dbReference>
<dbReference type="CDD" id="cd01335">
    <property type="entry name" value="Radical_SAM"/>
    <property type="match status" value="1"/>
</dbReference>
<protein>
    <submittedName>
        <fullName evidence="2">Radical SAM protein</fullName>
    </submittedName>
</protein>
<dbReference type="Pfam" id="PF19864">
    <property type="entry name" value="Radical_SAM_N2"/>
    <property type="match status" value="1"/>
</dbReference>
<sequence length="575" mass="63955">MRQRQPVSGDFLASEKGTQRKKWKGLLPVALIFPNRYGLGNSNLGFQLVYALVNSLPGFVCERFFYQEGQPPVSLESGRPLRDFPILLCSLSFEQDFLNLLALFSTGGIEPLAEKRSAKTSRFRPGQPLVIGGGVATFINPEPLAPFVDLFVVGEAEPILPQLMEHLAEHLANEEPEGLLRGIVREFRGCYVPRFYAMHYGEDGILNRIEVDSAAPSRVRRLVLEHSEVAGHSKLLSPDAEFANLFLTELGRGCSRGCRFCAAGFVYRPPRLWQAESILAALAERPEEIQRVGLLGMEMARVEDLAKIADYLLHEGCALSFSSLRADAISGELCHLLAQSKLKSAAIAPDGGSERLRRVINKGISEEDVLCAAEALARAGINHLKLYFMIGLPTETEDDLGELLLLTDKVRKTLLGVGRETGRMGNITLSVNSFVPKAWTPFQFHGFAPLTSLKKSIKFLRKGVAGMANTRLVVDQPGNAFYQAVLARGDRKVGLALYAMLQGQQNWRQTMQGCGIEPEGYAMRQRGQEELFPWEIIDHGIDRRYLWAEYRKSLEEKSTIACDTKRCRRCGVCHD</sequence>
<comment type="caution">
    <text evidence="2">The sequence shown here is derived from an EMBL/GenBank/DDBJ whole genome shotgun (WGS) entry which is preliminary data.</text>
</comment>
<reference evidence="2" key="2">
    <citation type="submission" date="2022-10" db="EMBL/GenBank/DDBJ databases">
        <authorList>
            <person name="Aronson H.S."/>
        </authorList>
    </citation>
    <scope>NUCLEOTIDE SEQUENCE</scope>
    <source>
        <strain evidence="2">RS19-109</strain>
    </source>
</reference>
<dbReference type="InterPro" id="IPR058240">
    <property type="entry name" value="rSAM_sf"/>
</dbReference>
<dbReference type="InterPro" id="IPR006638">
    <property type="entry name" value="Elp3/MiaA/NifB-like_rSAM"/>
</dbReference>
<dbReference type="EMBL" id="JAPHEH010000001">
    <property type="protein sequence ID" value="MDG4475923.1"/>
    <property type="molecule type" value="Genomic_DNA"/>
</dbReference>
<evidence type="ECO:0000313" key="2">
    <source>
        <dbReference type="EMBL" id="MDG4475923.1"/>
    </source>
</evidence>
<dbReference type="Pfam" id="PF04055">
    <property type="entry name" value="Radical_SAM"/>
    <property type="match status" value="1"/>
</dbReference>
<dbReference type="SFLD" id="SFLDG01082">
    <property type="entry name" value="B12-binding_domain_containing"/>
    <property type="match status" value="1"/>
</dbReference>